<keyword evidence="6" id="KW-0863">Zinc-finger</keyword>
<dbReference type="Pfam" id="PF01485">
    <property type="entry name" value="IBR"/>
    <property type="match status" value="1"/>
</dbReference>
<dbReference type="GO" id="GO:0061630">
    <property type="term" value="F:ubiquitin protein ligase activity"/>
    <property type="evidence" value="ECO:0007669"/>
    <property type="project" value="UniProtKB-EC"/>
</dbReference>
<dbReference type="EMBL" id="ML986578">
    <property type="protein sequence ID" value="KAF2271172.1"/>
    <property type="molecule type" value="Genomic_DNA"/>
</dbReference>
<evidence type="ECO:0000259" key="10">
    <source>
        <dbReference type="PROSITE" id="PS51873"/>
    </source>
</evidence>
<name>A0A9P4NDD6_9PLEO</name>
<reference evidence="12" key="1">
    <citation type="journal article" date="2020" name="Stud. Mycol.">
        <title>101 Dothideomycetes genomes: A test case for predicting lifestyles and emergence of pathogens.</title>
        <authorList>
            <person name="Haridas S."/>
            <person name="Albert R."/>
            <person name="Binder M."/>
            <person name="Bloem J."/>
            <person name="LaButti K."/>
            <person name="Salamov A."/>
            <person name="Andreopoulos B."/>
            <person name="Baker S."/>
            <person name="Barry K."/>
            <person name="Bills G."/>
            <person name="Bluhm B."/>
            <person name="Cannon C."/>
            <person name="Castanera R."/>
            <person name="Culley D."/>
            <person name="Daum C."/>
            <person name="Ezra D."/>
            <person name="Gonzalez J."/>
            <person name="Henrissat B."/>
            <person name="Kuo A."/>
            <person name="Liang C."/>
            <person name="Lipzen A."/>
            <person name="Lutzoni F."/>
            <person name="Magnuson J."/>
            <person name="Mondo S."/>
            <person name="Nolan M."/>
            <person name="Ohm R."/>
            <person name="Pangilinan J."/>
            <person name="Park H.-J."/>
            <person name="Ramirez L."/>
            <person name="Alfaro M."/>
            <person name="Sun H."/>
            <person name="Tritt A."/>
            <person name="Yoshinaga Y."/>
            <person name="Zwiers L.-H."/>
            <person name="Turgeon B."/>
            <person name="Goodwin S."/>
            <person name="Spatafora J."/>
            <person name="Crous P."/>
            <person name="Grigoriev I."/>
        </authorList>
    </citation>
    <scope>NUCLEOTIDE SEQUENCE [LARGE SCALE GENOMIC DNA]</scope>
    <source>
        <strain evidence="12">CBS 304.66</strain>
    </source>
</reference>
<dbReference type="GO" id="GO:0008270">
    <property type="term" value="F:zinc ion binding"/>
    <property type="evidence" value="ECO:0007669"/>
    <property type="project" value="UniProtKB-KW"/>
</dbReference>
<dbReference type="CDD" id="cd20336">
    <property type="entry name" value="Rcat_RBR"/>
    <property type="match status" value="1"/>
</dbReference>
<keyword evidence="7" id="KW-0833">Ubl conjugation pathway</keyword>
<dbReference type="InterPro" id="IPR013083">
    <property type="entry name" value="Znf_RING/FYVE/PHD"/>
</dbReference>
<evidence type="ECO:0000256" key="7">
    <source>
        <dbReference type="ARBA" id="ARBA00022786"/>
    </source>
</evidence>
<dbReference type="Gene3D" id="3.30.40.10">
    <property type="entry name" value="Zinc/RING finger domain, C3HC4 (zinc finger)"/>
    <property type="match status" value="1"/>
</dbReference>
<dbReference type="InterPro" id="IPR002867">
    <property type="entry name" value="IBR_dom"/>
</dbReference>
<keyword evidence="8" id="KW-0862">Zinc</keyword>
<dbReference type="PANTHER" id="PTHR11685">
    <property type="entry name" value="RBR FAMILY RING FINGER AND IBR DOMAIN-CONTAINING"/>
    <property type="match status" value="1"/>
</dbReference>
<dbReference type="PROSITE" id="PS51873">
    <property type="entry name" value="TRIAD"/>
    <property type="match status" value="1"/>
</dbReference>
<evidence type="ECO:0000256" key="3">
    <source>
        <dbReference type="ARBA" id="ARBA00022679"/>
    </source>
</evidence>
<protein>
    <recommendedName>
        <fullName evidence="2">RBR-type E3 ubiquitin transferase</fullName>
        <ecNumber evidence="2">2.3.2.31</ecNumber>
    </recommendedName>
</protein>
<keyword evidence="5" id="KW-0677">Repeat</keyword>
<evidence type="ECO:0000256" key="4">
    <source>
        <dbReference type="ARBA" id="ARBA00022723"/>
    </source>
</evidence>
<dbReference type="SMART" id="SM00647">
    <property type="entry name" value="IBR"/>
    <property type="match status" value="2"/>
</dbReference>
<evidence type="ECO:0000256" key="5">
    <source>
        <dbReference type="ARBA" id="ARBA00022737"/>
    </source>
</evidence>
<feature type="domain" description="RING-type" evidence="10">
    <location>
        <begin position="64"/>
        <end position="283"/>
    </location>
</feature>
<dbReference type="GO" id="GO:0016567">
    <property type="term" value="P:protein ubiquitination"/>
    <property type="evidence" value="ECO:0007669"/>
    <property type="project" value="InterPro"/>
</dbReference>
<dbReference type="CDD" id="cd20335">
    <property type="entry name" value="BRcat_RBR"/>
    <property type="match status" value="1"/>
</dbReference>
<keyword evidence="12" id="KW-1185">Reference proteome</keyword>
<dbReference type="Gene3D" id="1.20.120.1750">
    <property type="match status" value="1"/>
</dbReference>
<gene>
    <name evidence="11" type="ORF">CC78DRAFT_589037</name>
</gene>
<evidence type="ECO:0000313" key="12">
    <source>
        <dbReference type="Proteomes" id="UP000800093"/>
    </source>
</evidence>
<dbReference type="Proteomes" id="UP000800093">
    <property type="component" value="Unassembled WGS sequence"/>
</dbReference>
<feature type="region of interest" description="Disordered" evidence="9">
    <location>
        <begin position="1"/>
        <end position="40"/>
    </location>
</feature>
<accession>A0A9P4NDD6</accession>
<evidence type="ECO:0000313" key="11">
    <source>
        <dbReference type="EMBL" id="KAF2271172.1"/>
    </source>
</evidence>
<dbReference type="EC" id="2.3.2.31" evidence="2"/>
<comment type="catalytic activity">
    <reaction evidence="1">
        <text>[E2 ubiquitin-conjugating enzyme]-S-ubiquitinyl-L-cysteine + [acceptor protein]-L-lysine = [E2 ubiquitin-conjugating enzyme]-L-cysteine + [acceptor protein]-N(6)-ubiquitinyl-L-lysine.</text>
        <dbReference type="EC" id="2.3.2.31"/>
    </reaction>
</comment>
<keyword evidence="3" id="KW-0808">Transferase</keyword>
<evidence type="ECO:0000256" key="9">
    <source>
        <dbReference type="SAM" id="MobiDB-lite"/>
    </source>
</evidence>
<evidence type="ECO:0000256" key="1">
    <source>
        <dbReference type="ARBA" id="ARBA00001798"/>
    </source>
</evidence>
<comment type="caution">
    <text evidence="11">The sequence shown here is derived from an EMBL/GenBank/DDBJ whole genome shotgun (WGS) entry which is preliminary data.</text>
</comment>
<dbReference type="InterPro" id="IPR044066">
    <property type="entry name" value="TRIAD_supradom"/>
</dbReference>
<organism evidence="11 12">
    <name type="scientific">Lojkania enalia</name>
    <dbReference type="NCBI Taxonomy" id="147567"/>
    <lineage>
        <taxon>Eukaryota</taxon>
        <taxon>Fungi</taxon>
        <taxon>Dikarya</taxon>
        <taxon>Ascomycota</taxon>
        <taxon>Pezizomycotina</taxon>
        <taxon>Dothideomycetes</taxon>
        <taxon>Pleosporomycetidae</taxon>
        <taxon>Pleosporales</taxon>
        <taxon>Pleosporales incertae sedis</taxon>
        <taxon>Lojkania</taxon>
    </lineage>
</organism>
<dbReference type="AlphaFoldDB" id="A0A9P4NDD6"/>
<feature type="compositionally biased region" description="Polar residues" evidence="9">
    <location>
        <begin position="12"/>
        <end position="39"/>
    </location>
</feature>
<dbReference type="InterPro" id="IPR031127">
    <property type="entry name" value="E3_UB_ligase_RBR"/>
</dbReference>
<dbReference type="SUPFAM" id="SSF57850">
    <property type="entry name" value="RING/U-box"/>
    <property type="match status" value="1"/>
</dbReference>
<proteinExistence type="predicted"/>
<evidence type="ECO:0000256" key="6">
    <source>
        <dbReference type="ARBA" id="ARBA00022771"/>
    </source>
</evidence>
<sequence length="309" mass="34357">MAPKAPKAQSRGARSSTSQLQELSSGRARSSTAYQASGITGNGKKLRSRVLKTVDQPPKKIAVVRRECVLCASKRMEKNFKRPEDIDICAHFHNTCKSCVEMLLKGRIADRRLQDGNLACPFPDCRFVLSFPAVKEIVSHSLLRSWGAALVEHHLRSSDNFIACLNSECGHHFSIEGCGKEHPRSRKNIACPYCDFELCIECHRPWHGKTGCARNKTEEDKMSEVAVKLMGAKPCPKCGAYIQKEGGCNHITCTKCWVEFCWSCLMVWRNGIEEHSEGCGNRLVPRGPAYQAMLNRISGAGRFELANAS</sequence>
<keyword evidence="4" id="KW-0479">Metal-binding</keyword>
<dbReference type="Pfam" id="PF22191">
    <property type="entry name" value="IBR_1"/>
    <property type="match status" value="1"/>
</dbReference>
<evidence type="ECO:0000256" key="8">
    <source>
        <dbReference type="ARBA" id="ARBA00022833"/>
    </source>
</evidence>
<evidence type="ECO:0000256" key="2">
    <source>
        <dbReference type="ARBA" id="ARBA00012251"/>
    </source>
</evidence>
<dbReference type="OrthoDB" id="1431934at2759"/>